<sequence>MTTLILIGKFQPFHKGHFYRIVESYKDFSRIVIIPIYYKRRGEILSSKHPIPIEIRVKYIDKILSTYLERKSYIIYPINMAERSFIGKFVQLLESIGDKEYIIYTRDITRYLIFSLFRVIAYNNFDVKVYYEKTNIFPLER</sequence>
<evidence type="ECO:0008006" key="3">
    <source>
        <dbReference type="Google" id="ProtNLM"/>
    </source>
</evidence>
<evidence type="ECO:0000313" key="1">
    <source>
        <dbReference type="EMBL" id="RIB35198.1"/>
    </source>
</evidence>
<comment type="caution">
    <text evidence="1">The sequence shown here is derived from an EMBL/GenBank/DDBJ whole genome shotgun (WGS) entry which is preliminary data.</text>
</comment>
<organism evidence="1 2">
    <name type="scientific">Candidatus Nanoclepta minutus</name>
    <dbReference type="NCBI Taxonomy" id="1940235"/>
    <lineage>
        <taxon>Archaea</taxon>
        <taxon>Nanobdellota</taxon>
        <taxon>Candidatus Nanoclepta</taxon>
    </lineage>
</organism>
<reference evidence="1 2" key="1">
    <citation type="journal article" date="2018" name="Syst. Appl. Microbiol.">
        <title>A new symbiotic nanoarchaeote (Candidatus Nanoclepta minutus) and its host (Zestosphaera tikiterensis gen. nov., sp. nov.) from a New Zealand hot spring.</title>
        <authorList>
            <person name="St John E."/>
            <person name="Liu Y."/>
            <person name="Podar M."/>
            <person name="Stott M.B."/>
            <person name="Meneghin J."/>
            <person name="Chen Z."/>
            <person name="Lagutin K."/>
            <person name="Mitchell K."/>
            <person name="Reysenbach A.L."/>
        </authorList>
    </citation>
    <scope>NUCLEOTIDE SEQUENCE [LARGE SCALE GENOMIC DNA]</scope>
    <source>
        <strain evidence="1">NZ3</strain>
    </source>
</reference>
<dbReference type="InterPro" id="IPR014729">
    <property type="entry name" value="Rossmann-like_a/b/a_fold"/>
</dbReference>
<protein>
    <recommendedName>
        <fullName evidence="3">Cytidyltransferase-like domain-containing protein</fullName>
    </recommendedName>
</protein>
<proteinExistence type="predicted"/>
<dbReference type="AlphaFoldDB" id="A0A397WMD4"/>
<dbReference type="Proteomes" id="UP000266622">
    <property type="component" value="Unassembled WGS sequence"/>
</dbReference>
<accession>A0A397WMD4</accession>
<evidence type="ECO:0000313" key="2">
    <source>
        <dbReference type="Proteomes" id="UP000266622"/>
    </source>
</evidence>
<gene>
    <name evidence="1" type="ORF">BXU00_02620</name>
</gene>
<name>A0A397WMD4_9ARCH</name>
<dbReference type="Gene3D" id="3.40.50.620">
    <property type="entry name" value="HUPs"/>
    <property type="match status" value="1"/>
</dbReference>
<dbReference type="SUPFAM" id="SSF52374">
    <property type="entry name" value="Nucleotidylyl transferase"/>
    <property type="match status" value="1"/>
</dbReference>
<dbReference type="EMBL" id="MWMI01000004">
    <property type="protein sequence ID" value="RIB35198.1"/>
    <property type="molecule type" value="Genomic_DNA"/>
</dbReference>